<accession>A0ABR2ERV8</accession>
<feature type="region of interest" description="Disordered" evidence="1">
    <location>
        <begin position="1"/>
        <end position="58"/>
    </location>
</feature>
<feature type="region of interest" description="Disordered" evidence="1">
    <location>
        <begin position="283"/>
        <end position="312"/>
    </location>
</feature>
<dbReference type="EMBL" id="JBBPBM010000010">
    <property type="protein sequence ID" value="KAK8564761.1"/>
    <property type="molecule type" value="Genomic_DNA"/>
</dbReference>
<dbReference type="Proteomes" id="UP001472677">
    <property type="component" value="Unassembled WGS sequence"/>
</dbReference>
<dbReference type="PANTHER" id="PTHR34482">
    <property type="entry name" value="DNA DAMAGE-INDUCIBLE PROTEIN 1-LIKE"/>
    <property type="match status" value="1"/>
</dbReference>
<evidence type="ECO:0000313" key="4">
    <source>
        <dbReference type="Proteomes" id="UP001472677"/>
    </source>
</evidence>
<organism evidence="3 4">
    <name type="scientific">Hibiscus sabdariffa</name>
    <name type="common">roselle</name>
    <dbReference type="NCBI Taxonomy" id="183260"/>
    <lineage>
        <taxon>Eukaryota</taxon>
        <taxon>Viridiplantae</taxon>
        <taxon>Streptophyta</taxon>
        <taxon>Embryophyta</taxon>
        <taxon>Tracheophyta</taxon>
        <taxon>Spermatophyta</taxon>
        <taxon>Magnoliopsida</taxon>
        <taxon>eudicotyledons</taxon>
        <taxon>Gunneridae</taxon>
        <taxon>Pentapetalae</taxon>
        <taxon>rosids</taxon>
        <taxon>malvids</taxon>
        <taxon>Malvales</taxon>
        <taxon>Malvaceae</taxon>
        <taxon>Malvoideae</taxon>
        <taxon>Hibiscus</taxon>
    </lineage>
</organism>
<keyword evidence="4" id="KW-1185">Reference proteome</keyword>
<feature type="domain" description="Retrotransposon gag" evidence="2">
    <location>
        <begin position="156"/>
        <end position="249"/>
    </location>
</feature>
<protein>
    <recommendedName>
        <fullName evidence="2">Retrotransposon gag domain-containing protein</fullName>
    </recommendedName>
</protein>
<evidence type="ECO:0000256" key="1">
    <source>
        <dbReference type="SAM" id="MobiDB-lite"/>
    </source>
</evidence>
<feature type="compositionally biased region" description="Pro residues" evidence="1">
    <location>
        <begin position="30"/>
        <end position="45"/>
    </location>
</feature>
<feature type="compositionally biased region" description="Low complexity" evidence="1">
    <location>
        <begin position="294"/>
        <end position="306"/>
    </location>
</feature>
<dbReference type="InterPro" id="IPR005162">
    <property type="entry name" value="Retrotrans_gag_dom"/>
</dbReference>
<feature type="compositionally biased region" description="Basic residues" evidence="1">
    <location>
        <begin position="1"/>
        <end position="16"/>
    </location>
</feature>
<proteinExistence type="predicted"/>
<sequence length="380" mass="42314">MSTRRGCKPARARARPIRYVDPIDDHVPDLSPPVDPPAPEVPPVPRGQTAATDPPPAPSIDLTTLVRGASAVGPQPVAGLFDENLGRQFLQLIHGAVRASNVIPEVPISKTLIASGVRTSAGSLDGALTDAEDWLRDNERQMDQLGLELARMYLGVVSMLDGNAHVWWESVVSSVPADQLTWEFFQDRFKNKCFGERFLRRMRQEFQSLRQGSSTVAEYELEFLRLLQYGSNLVPTETDRCQKFKEGLRIEILKQVATHQDTVFDVLVERAKAADEVELLLKQTHRSERERPMRPSGHSESSSGPGKRARVAAPQKKIGAYFRCGSCDHFLRDCPQPSSVARTPARYQTTIQTPARGRTQSRVSGSAFRPEVRGRPKQSR</sequence>
<dbReference type="Pfam" id="PF03732">
    <property type="entry name" value="Retrotrans_gag"/>
    <property type="match status" value="1"/>
</dbReference>
<feature type="region of interest" description="Disordered" evidence="1">
    <location>
        <begin position="335"/>
        <end position="380"/>
    </location>
</feature>
<comment type="caution">
    <text evidence="3">The sequence shown here is derived from an EMBL/GenBank/DDBJ whole genome shotgun (WGS) entry which is preliminary data.</text>
</comment>
<evidence type="ECO:0000313" key="3">
    <source>
        <dbReference type="EMBL" id="KAK8564761.1"/>
    </source>
</evidence>
<evidence type="ECO:0000259" key="2">
    <source>
        <dbReference type="Pfam" id="PF03732"/>
    </source>
</evidence>
<reference evidence="3 4" key="1">
    <citation type="journal article" date="2024" name="G3 (Bethesda)">
        <title>Genome assembly of Hibiscus sabdariffa L. provides insights into metabolisms of medicinal natural products.</title>
        <authorList>
            <person name="Kim T."/>
        </authorList>
    </citation>
    <scope>NUCLEOTIDE SEQUENCE [LARGE SCALE GENOMIC DNA]</scope>
    <source>
        <strain evidence="3">TK-2024</strain>
        <tissue evidence="3">Old leaves</tissue>
    </source>
</reference>
<gene>
    <name evidence="3" type="ORF">V6N12_058343</name>
</gene>
<name>A0ABR2ERV8_9ROSI</name>
<feature type="compositionally biased region" description="Polar residues" evidence="1">
    <location>
        <begin position="336"/>
        <end position="364"/>
    </location>
</feature>
<dbReference type="PANTHER" id="PTHR34482:SF36">
    <property type="entry name" value="RETROTRANSPOSON GAG DOMAIN-CONTAINING PROTEIN"/>
    <property type="match status" value="1"/>
</dbReference>